<evidence type="ECO:0000313" key="2">
    <source>
        <dbReference type="Proteomes" id="UP000095192"/>
    </source>
</evidence>
<dbReference type="FunCoup" id="A0A1D3CTN7">
    <property type="interactions" value="36"/>
</dbReference>
<reference evidence="1 2" key="1">
    <citation type="journal article" date="2016" name="BMC Genomics">
        <title>Comparative genomics reveals Cyclospora cayetanensis possesses coccidia-like metabolism and invasion components but unique surface antigens.</title>
        <authorList>
            <person name="Liu S."/>
            <person name="Wang L."/>
            <person name="Zheng H."/>
            <person name="Xu Z."/>
            <person name="Roellig D.M."/>
            <person name="Li N."/>
            <person name="Frace M.A."/>
            <person name="Tang K."/>
            <person name="Arrowood M.J."/>
            <person name="Moss D.M."/>
            <person name="Zhang L."/>
            <person name="Feng Y."/>
            <person name="Xiao L."/>
        </authorList>
    </citation>
    <scope>NUCLEOTIDE SEQUENCE [LARGE SCALE GENOMIC DNA]</scope>
    <source>
        <strain evidence="1 2">CHN_HEN01</strain>
    </source>
</reference>
<keyword evidence="2" id="KW-1185">Reference proteome</keyword>
<proteinExistence type="predicted"/>
<dbReference type="VEuPathDB" id="ToxoDB:cyc_07310"/>
<dbReference type="EMBL" id="JROU02002004">
    <property type="protein sequence ID" value="OEH74562.1"/>
    <property type="molecule type" value="Genomic_DNA"/>
</dbReference>
<dbReference type="AlphaFoldDB" id="A0A1D3CTN7"/>
<organism evidence="1 2">
    <name type="scientific">Cyclospora cayetanensis</name>
    <dbReference type="NCBI Taxonomy" id="88456"/>
    <lineage>
        <taxon>Eukaryota</taxon>
        <taxon>Sar</taxon>
        <taxon>Alveolata</taxon>
        <taxon>Apicomplexa</taxon>
        <taxon>Conoidasida</taxon>
        <taxon>Coccidia</taxon>
        <taxon>Eucoccidiorida</taxon>
        <taxon>Eimeriorina</taxon>
        <taxon>Eimeriidae</taxon>
        <taxon>Cyclospora</taxon>
    </lineage>
</organism>
<sequence length="165" mass="17971">MLNLLPKRSVAVSLLQGKRALQRVQVGSGKHQLELPQASVDALYSKINTTDAYHNKDFQPLPWKDFFSMKLSSFYLLEAAQSPDETKSALRDLHWFGDLANIYQTNAALTAADATATAAAAVAATPPTPFPMRNKSHRSAGTKLLMCGGGRPLKIVEDPLPPLQL</sequence>
<evidence type="ECO:0000313" key="1">
    <source>
        <dbReference type="EMBL" id="OEH74562.1"/>
    </source>
</evidence>
<gene>
    <name evidence="1" type="ORF">cyc_07310</name>
</gene>
<name>A0A1D3CTN7_9EIME</name>
<dbReference type="VEuPathDB" id="ToxoDB:LOC34623302"/>
<dbReference type="InParanoid" id="A0A1D3CTN7"/>
<comment type="caution">
    <text evidence="1">The sequence shown here is derived from an EMBL/GenBank/DDBJ whole genome shotgun (WGS) entry which is preliminary data.</text>
</comment>
<accession>A0A1D3CTN7</accession>
<dbReference type="Proteomes" id="UP000095192">
    <property type="component" value="Unassembled WGS sequence"/>
</dbReference>
<protein>
    <submittedName>
        <fullName evidence="1">Uncharacterized protein</fullName>
    </submittedName>
</protein>